<keyword evidence="2" id="KW-1133">Transmembrane helix</keyword>
<feature type="compositionally biased region" description="Polar residues" evidence="1">
    <location>
        <begin position="1"/>
        <end position="13"/>
    </location>
</feature>
<evidence type="ECO:0000313" key="3">
    <source>
        <dbReference type="EMBL" id="MDQ0158509.1"/>
    </source>
</evidence>
<organism evidence="3 4">
    <name type="scientific">Alkalibacillus salilacus</name>
    <dbReference type="NCBI Taxonomy" id="284582"/>
    <lineage>
        <taxon>Bacteria</taxon>
        <taxon>Bacillati</taxon>
        <taxon>Bacillota</taxon>
        <taxon>Bacilli</taxon>
        <taxon>Bacillales</taxon>
        <taxon>Bacillaceae</taxon>
        <taxon>Alkalibacillus</taxon>
    </lineage>
</organism>
<comment type="caution">
    <text evidence="3">The sequence shown here is derived from an EMBL/GenBank/DDBJ whole genome shotgun (WGS) entry which is preliminary data.</text>
</comment>
<evidence type="ECO:0000313" key="4">
    <source>
        <dbReference type="Proteomes" id="UP001224359"/>
    </source>
</evidence>
<gene>
    <name evidence="3" type="ORF">J2S77_000465</name>
</gene>
<dbReference type="RefSeq" id="WP_306974280.1">
    <property type="nucleotide sequence ID" value="NZ_JAUSTQ010000002.1"/>
</dbReference>
<evidence type="ECO:0000256" key="2">
    <source>
        <dbReference type="SAM" id="Phobius"/>
    </source>
</evidence>
<dbReference type="EMBL" id="JAUSTQ010000002">
    <property type="protein sequence ID" value="MDQ0158509.1"/>
    <property type="molecule type" value="Genomic_DNA"/>
</dbReference>
<keyword evidence="2" id="KW-0472">Membrane</keyword>
<keyword evidence="4" id="KW-1185">Reference proteome</keyword>
<reference evidence="3 4" key="1">
    <citation type="submission" date="2023-07" db="EMBL/GenBank/DDBJ databases">
        <title>Genomic Encyclopedia of Type Strains, Phase IV (KMG-IV): sequencing the most valuable type-strain genomes for metagenomic binning, comparative biology and taxonomic classification.</title>
        <authorList>
            <person name="Goeker M."/>
        </authorList>
    </citation>
    <scope>NUCLEOTIDE SEQUENCE [LARGE SCALE GENOMIC DNA]</scope>
    <source>
        <strain evidence="3 4">DSM 16460</strain>
    </source>
</reference>
<sequence>MSASKQQELQPSDSADVMSLPPRREVHRKKRKWFKQTPKPNTDEYQYEELNEKEEIEHEPTLYYHRLTLHIVLILFLLTSMAIPIYYYFILP</sequence>
<name>A0ABT9VC71_9BACI</name>
<protein>
    <submittedName>
        <fullName evidence="3">Uncharacterized protein</fullName>
    </submittedName>
</protein>
<proteinExistence type="predicted"/>
<feature type="region of interest" description="Disordered" evidence="1">
    <location>
        <begin position="1"/>
        <end position="40"/>
    </location>
</feature>
<accession>A0ABT9VC71</accession>
<feature type="transmembrane region" description="Helical" evidence="2">
    <location>
        <begin position="67"/>
        <end position="89"/>
    </location>
</feature>
<dbReference type="Proteomes" id="UP001224359">
    <property type="component" value="Unassembled WGS sequence"/>
</dbReference>
<feature type="compositionally biased region" description="Basic residues" evidence="1">
    <location>
        <begin position="25"/>
        <end position="34"/>
    </location>
</feature>
<evidence type="ECO:0000256" key="1">
    <source>
        <dbReference type="SAM" id="MobiDB-lite"/>
    </source>
</evidence>
<keyword evidence="2" id="KW-0812">Transmembrane</keyword>